<dbReference type="Gene3D" id="3.40.710.10">
    <property type="entry name" value="DD-peptidase/beta-lactamase superfamily"/>
    <property type="match status" value="2"/>
</dbReference>
<dbReference type="STRING" id="933059.SAMN04488103_106117"/>
<dbReference type="OrthoDB" id="5372081at2"/>
<reference evidence="4 5" key="1">
    <citation type="submission" date="2016-10" db="EMBL/GenBank/DDBJ databases">
        <authorList>
            <person name="de Groot N.N."/>
        </authorList>
    </citation>
    <scope>NUCLEOTIDE SEQUENCE [LARGE SCALE GENOMIC DNA]</scope>
    <source>
        <strain evidence="4 5">DSM 3857</strain>
    </source>
</reference>
<dbReference type="PANTHER" id="PTHR30023">
    <property type="entry name" value="D-ALANYL-D-ALANINE CARBOXYPEPTIDASE"/>
    <property type="match status" value="1"/>
</dbReference>
<evidence type="ECO:0000256" key="1">
    <source>
        <dbReference type="ARBA" id="ARBA00006096"/>
    </source>
</evidence>
<protein>
    <submittedName>
        <fullName evidence="4">D-alanyl-D-alanine carboxypeptidase / D-alanyl-D-alanine-endopeptidase (Penicillin-binding protein 4)</fullName>
    </submittedName>
</protein>
<comment type="similarity">
    <text evidence="1">Belongs to the peptidase S13 family.</text>
</comment>
<feature type="signal peptide" evidence="3">
    <location>
        <begin position="1"/>
        <end position="22"/>
    </location>
</feature>
<dbReference type="GO" id="GO:0006508">
    <property type="term" value="P:proteolysis"/>
    <property type="evidence" value="ECO:0007669"/>
    <property type="project" value="InterPro"/>
</dbReference>
<evidence type="ECO:0000256" key="2">
    <source>
        <dbReference type="ARBA" id="ARBA00022801"/>
    </source>
</evidence>
<dbReference type="EMBL" id="FOCE01000006">
    <property type="protein sequence ID" value="SEN63099.1"/>
    <property type="molecule type" value="Genomic_DNA"/>
</dbReference>
<dbReference type="PANTHER" id="PTHR30023:SF0">
    <property type="entry name" value="PENICILLIN-SENSITIVE CARBOXYPEPTIDASE A"/>
    <property type="match status" value="1"/>
</dbReference>
<keyword evidence="5" id="KW-1185">Reference proteome</keyword>
<dbReference type="AlphaFoldDB" id="A0A1H8I3P5"/>
<keyword evidence="4" id="KW-0645">Protease</keyword>
<dbReference type="Proteomes" id="UP000198761">
    <property type="component" value="Unassembled WGS sequence"/>
</dbReference>
<keyword evidence="2" id="KW-0378">Hydrolase</keyword>
<dbReference type="InterPro" id="IPR012338">
    <property type="entry name" value="Beta-lactam/transpept-like"/>
</dbReference>
<accession>A0A1H8I3P5</accession>
<gene>
    <name evidence="4" type="ORF">SAMN04488103_106117</name>
</gene>
<proteinExistence type="inferred from homology"/>
<evidence type="ECO:0000313" key="4">
    <source>
        <dbReference type="EMBL" id="SEN63099.1"/>
    </source>
</evidence>
<feature type="chain" id="PRO_5011531241" evidence="3">
    <location>
        <begin position="23"/>
        <end position="487"/>
    </location>
</feature>
<keyword evidence="3" id="KW-0732">Signal</keyword>
<dbReference type="Pfam" id="PF02113">
    <property type="entry name" value="Peptidase_S13"/>
    <property type="match status" value="1"/>
</dbReference>
<evidence type="ECO:0000256" key="3">
    <source>
        <dbReference type="SAM" id="SignalP"/>
    </source>
</evidence>
<dbReference type="PRINTS" id="PR00922">
    <property type="entry name" value="DADACBPTASE3"/>
</dbReference>
<dbReference type="Gene3D" id="3.50.80.20">
    <property type="entry name" value="D-Ala-D-Ala carboxypeptidase C, peptidase S13"/>
    <property type="match status" value="1"/>
</dbReference>
<keyword evidence="4" id="KW-0121">Carboxypeptidase</keyword>
<evidence type="ECO:0000313" key="5">
    <source>
        <dbReference type="Proteomes" id="UP000198761"/>
    </source>
</evidence>
<dbReference type="GO" id="GO:0000270">
    <property type="term" value="P:peptidoglycan metabolic process"/>
    <property type="evidence" value="ECO:0007669"/>
    <property type="project" value="TreeGrafter"/>
</dbReference>
<dbReference type="InterPro" id="IPR000667">
    <property type="entry name" value="Peptidase_S13"/>
</dbReference>
<dbReference type="GO" id="GO:0004185">
    <property type="term" value="F:serine-type carboxypeptidase activity"/>
    <property type="evidence" value="ECO:0007669"/>
    <property type="project" value="InterPro"/>
</dbReference>
<sequence length="487" mass="51025">MTVTRRWVLAGLLAGVSLPAGAEAPATSPLPRRRGAGAAALPAVGGAEPLVAAAKLGGAVGFVLADAETGEVLEAVAPDVALPPASVMKVLTAGFALDRLGPGHRFATRVLATGPLVGGVVQGDLVLAGGGDPVLDTDMLGDLAAALQARGVKGVTGRYLVWTGALPALERIDAEQPDFVGYNPAVGGLNLNFNRVYFEWKRAGKDWALSMDARAERFVPPVRMARVKVARRSLPVFTYEGRADAELWTVADEAMGKGGGRWLPVRHPWLYAGEVFQTLCAAQGLALPAPILAETAPVGAELARHDSPALESILRDMLFHSTNLTAEVSGLHASQAASLRGSARAMQEWARLRHGLGAHVVDHSGLGGAARVSAGDLVRLLVGLRDSALPGLLKNHGMRDAKGKKQPGHPVQVVAKTGTLNFTSALAGYILPPGGRRLAFAILSADVPRRAALAEVERERPPGGEAWVKRARNLQAQLIERWAGLYA</sequence>
<dbReference type="NCBIfam" id="TIGR00666">
    <property type="entry name" value="PBP4"/>
    <property type="match status" value="1"/>
</dbReference>
<dbReference type="SUPFAM" id="SSF56601">
    <property type="entry name" value="beta-lactamase/transpeptidase-like"/>
    <property type="match status" value="1"/>
</dbReference>
<dbReference type="RefSeq" id="WP_091301685.1">
    <property type="nucleotide sequence ID" value="NZ_FOCE01000006.1"/>
</dbReference>
<name>A0A1H8I3P5_9RHOB</name>
<organism evidence="4 5">
    <name type="scientific">Gemmobacter aquatilis</name>
    <dbReference type="NCBI Taxonomy" id="933059"/>
    <lineage>
        <taxon>Bacteria</taxon>
        <taxon>Pseudomonadati</taxon>
        <taxon>Pseudomonadota</taxon>
        <taxon>Alphaproteobacteria</taxon>
        <taxon>Rhodobacterales</taxon>
        <taxon>Paracoccaceae</taxon>
        <taxon>Gemmobacter</taxon>
    </lineage>
</organism>